<dbReference type="STRING" id="39060.SAMN05660706_1642"/>
<protein>
    <submittedName>
        <fullName evidence="9">Site-specific recombinase XerD</fullName>
    </submittedName>
</protein>
<evidence type="ECO:0000313" key="10">
    <source>
        <dbReference type="Proteomes" id="UP000199584"/>
    </source>
</evidence>
<dbReference type="Pfam" id="PF02899">
    <property type="entry name" value="Phage_int_SAM_1"/>
    <property type="match status" value="1"/>
</dbReference>
<gene>
    <name evidence="9" type="ORF">SAMN05660706_1642</name>
</gene>
<evidence type="ECO:0000256" key="5">
    <source>
        <dbReference type="ARBA" id="ARBA00023172"/>
    </source>
</evidence>
<dbReference type="InterPro" id="IPR011010">
    <property type="entry name" value="DNA_brk_join_enz"/>
</dbReference>
<evidence type="ECO:0000256" key="4">
    <source>
        <dbReference type="ARBA" id="ARBA00023125"/>
    </source>
</evidence>
<keyword evidence="3" id="KW-0229">DNA integration</keyword>
<dbReference type="PROSITE" id="PS51900">
    <property type="entry name" value="CB"/>
    <property type="match status" value="1"/>
</dbReference>
<dbReference type="InterPro" id="IPR044068">
    <property type="entry name" value="CB"/>
</dbReference>
<dbReference type="GO" id="GO:0015074">
    <property type="term" value="P:DNA integration"/>
    <property type="evidence" value="ECO:0007669"/>
    <property type="project" value="UniProtKB-KW"/>
</dbReference>
<dbReference type="GO" id="GO:0006310">
    <property type="term" value="P:DNA recombination"/>
    <property type="evidence" value="ECO:0007669"/>
    <property type="project" value="UniProtKB-KW"/>
</dbReference>
<keyword evidence="10" id="KW-1185">Reference proteome</keyword>
<organism evidence="9 10">
    <name type="scientific">Desulfoscipio geothermicus DSM 3669</name>
    <dbReference type="NCBI Taxonomy" id="1121426"/>
    <lineage>
        <taxon>Bacteria</taxon>
        <taxon>Bacillati</taxon>
        <taxon>Bacillota</taxon>
        <taxon>Clostridia</taxon>
        <taxon>Eubacteriales</taxon>
        <taxon>Desulfallaceae</taxon>
        <taxon>Desulfoscipio</taxon>
    </lineage>
</organism>
<dbReference type="AlphaFoldDB" id="A0A1I6ELN9"/>
<feature type="domain" description="Tyr recombinase" evidence="7">
    <location>
        <begin position="123"/>
        <end position="311"/>
    </location>
</feature>
<evidence type="ECO:0000259" key="8">
    <source>
        <dbReference type="PROSITE" id="PS51900"/>
    </source>
</evidence>
<proteinExistence type="inferred from homology"/>
<comment type="function">
    <text evidence="1">Site-specific tyrosine recombinase, which acts by catalyzing the cutting and rejoining of the recombining DNA molecules.</text>
</comment>
<evidence type="ECO:0000256" key="2">
    <source>
        <dbReference type="ARBA" id="ARBA00008857"/>
    </source>
</evidence>
<comment type="similarity">
    <text evidence="2">Belongs to the 'phage' integrase family.</text>
</comment>
<sequence>MQMKPTDFAVHLTRFLSEYLPGHKNVSRNTISSYRDTFKLLIRYCQEKEGIAAENITMNTLSGGLITRFLEWLETERKCSISTRNQRLAAIHSFFRYAQCEDPSGLYHFQKVIAIPVKKAVKAVVEHLTPEAMQFLLSQPDKTTIRGRRDLTLMSVLYDTGARVQELIDIKVCDVNLNTPAIIVLTGKGNKIRRVPIMKGTVQLLERYIYENRLDVNWKNEYPLFFNKQHSKLTKEGVSYIISKYVEQARLSSTLIPSRVRPHMFRHSKAMHLLQAGVNLIYIRDFLGHTDIKVTEVYARADTETKRKAIENAYPELVNSSLPDWNEDQALLAWLSRL</sequence>
<dbReference type="GO" id="GO:0003677">
    <property type="term" value="F:DNA binding"/>
    <property type="evidence" value="ECO:0007669"/>
    <property type="project" value="UniProtKB-UniRule"/>
</dbReference>
<evidence type="ECO:0000256" key="6">
    <source>
        <dbReference type="PROSITE-ProRule" id="PRU01248"/>
    </source>
</evidence>
<keyword evidence="5" id="KW-0233">DNA recombination</keyword>
<dbReference type="PROSITE" id="PS51898">
    <property type="entry name" value="TYR_RECOMBINASE"/>
    <property type="match status" value="1"/>
</dbReference>
<dbReference type="EMBL" id="FOYM01000064">
    <property type="protein sequence ID" value="SFR18630.1"/>
    <property type="molecule type" value="Genomic_DNA"/>
</dbReference>
<evidence type="ECO:0000256" key="3">
    <source>
        <dbReference type="ARBA" id="ARBA00022908"/>
    </source>
</evidence>
<reference evidence="10" key="1">
    <citation type="submission" date="2016-10" db="EMBL/GenBank/DDBJ databases">
        <authorList>
            <person name="Varghese N."/>
            <person name="Submissions S."/>
        </authorList>
    </citation>
    <scope>NUCLEOTIDE SEQUENCE [LARGE SCALE GENOMIC DNA]</scope>
    <source>
        <strain evidence="10">DSM 3669</strain>
    </source>
</reference>
<accession>A0A1I6ELN9</accession>
<dbReference type="SUPFAM" id="SSF56349">
    <property type="entry name" value="DNA breaking-rejoining enzymes"/>
    <property type="match status" value="1"/>
</dbReference>
<dbReference type="PANTHER" id="PTHR30349:SF81">
    <property type="entry name" value="TYROSINE RECOMBINASE XERC"/>
    <property type="match status" value="1"/>
</dbReference>
<dbReference type="InterPro" id="IPR050090">
    <property type="entry name" value="Tyrosine_recombinase_XerCD"/>
</dbReference>
<dbReference type="InterPro" id="IPR010998">
    <property type="entry name" value="Integrase_recombinase_N"/>
</dbReference>
<dbReference type="Gene3D" id="1.10.150.130">
    <property type="match status" value="1"/>
</dbReference>
<evidence type="ECO:0000256" key="1">
    <source>
        <dbReference type="ARBA" id="ARBA00003283"/>
    </source>
</evidence>
<dbReference type="InterPro" id="IPR002104">
    <property type="entry name" value="Integrase_catalytic"/>
</dbReference>
<dbReference type="Pfam" id="PF00589">
    <property type="entry name" value="Phage_integrase"/>
    <property type="match status" value="1"/>
</dbReference>
<evidence type="ECO:0000259" key="7">
    <source>
        <dbReference type="PROSITE" id="PS51898"/>
    </source>
</evidence>
<evidence type="ECO:0000313" key="9">
    <source>
        <dbReference type="EMBL" id="SFR18630.1"/>
    </source>
</evidence>
<dbReference type="PANTHER" id="PTHR30349">
    <property type="entry name" value="PHAGE INTEGRASE-RELATED"/>
    <property type="match status" value="1"/>
</dbReference>
<dbReference type="Gene3D" id="1.10.443.10">
    <property type="entry name" value="Intergrase catalytic core"/>
    <property type="match status" value="1"/>
</dbReference>
<name>A0A1I6ELN9_9FIRM</name>
<dbReference type="CDD" id="cd01182">
    <property type="entry name" value="INT_RitC_C_like"/>
    <property type="match status" value="1"/>
</dbReference>
<keyword evidence="4 6" id="KW-0238">DNA-binding</keyword>
<dbReference type="Proteomes" id="UP000199584">
    <property type="component" value="Unassembled WGS sequence"/>
</dbReference>
<feature type="domain" description="Core-binding (CB)" evidence="8">
    <location>
        <begin position="6"/>
        <end position="99"/>
    </location>
</feature>
<dbReference type="InterPro" id="IPR004107">
    <property type="entry name" value="Integrase_SAM-like_N"/>
</dbReference>
<dbReference type="InterPro" id="IPR013762">
    <property type="entry name" value="Integrase-like_cat_sf"/>
</dbReference>